<dbReference type="EMBL" id="JANRHJ010000011">
    <property type="protein sequence ID" value="MCR8874435.1"/>
    <property type="molecule type" value="Genomic_DNA"/>
</dbReference>
<comment type="caution">
    <text evidence="1">The sequence shown here is derived from an EMBL/GenBank/DDBJ whole genome shotgun (WGS) entry which is preliminary data.</text>
</comment>
<accession>A0AAW5N6N1</accession>
<organism evidence="1 2">
    <name type="scientific">Phocaeicola barnesiae</name>
    <dbReference type="NCBI Taxonomy" id="376804"/>
    <lineage>
        <taxon>Bacteria</taxon>
        <taxon>Pseudomonadati</taxon>
        <taxon>Bacteroidota</taxon>
        <taxon>Bacteroidia</taxon>
        <taxon>Bacteroidales</taxon>
        <taxon>Bacteroidaceae</taxon>
        <taxon>Phocaeicola</taxon>
    </lineage>
</organism>
<reference evidence="1 2" key="1">
    <citation type="submission" date="2022-08" db="EMBL/GenBank/DDBJ databases">
        <authorList>
            <person name="Zeman M."/>
            <person name="Kubasova T."/>
        </authorList>
    </citation>
    <scope>NUCLEOTIDE SEQUENCE [LARGE SCALE GENOMIC DNA]</scope>
    <source>
        <strain evidence="1 2">ET62</strain>
    </source>
</reference>
<evidence type="ECO:0000313" key="2">
    <source>
        <dbReference type="Proteomes" id="UP001204579"/>
    </source>
</evidence>
<dbReference type="AlphaFoldDB" id="A0AAW5N6N1"/>
<proteinExistence type="predicted"/>
<protein>
    <submittedName>
        <fullName evidence="1">Uncharacterized protein</fullName>
    </submittedName>
</protein>
<evidence type="ECO:0000313" key="1">
    <source>
        <dbReference type="EMBL" id="MCR8874435.1"/>
    </source>
</evidence>
<keyword evidence="2" id="KW-1185">Reference proteome</keyword>
<dbReference type="RefSeq" id="WP_258335947.1">
    <property type="nucleotide sequence ID" value="NZ_JANRHJ010000011.1"/>
</dbReference>
<gene>
    <name evidence="1" type="ORF">NW209_10475</name>
</gene>
<sequence length="94" mass="10541">MGFLLDKCSFSPLDEEVIAGCRPFSCGNADLDEHPAAFRLPKEDEKKKMDKTDLSVLHKHIKEVPTTMAVSLFCQLKTICNADIMMSNKDIKLP</sequence>
<name>A0AAW5N6N1_9BACT</name>
<dbReference type="Proteomes" id="UP001204579">
    <property type="component" value="Unassembled WGS sequence"/>
</dbReference>